<comment type="similarity">
    <text evidence="1 5">Belongs to the TRAFAC class TrmE-Era-EngA-EngB-Septin-like GTPase superfamily. TrmE GTPase family.</text>
</comment>
<dbReference type="SUPFAM" id="SSF52540">
    <property type="entry name" value="P-loop containing nucleoside triphosphate hydrolases"/>
    <property type="match status" value="1"/>
</dbReference>
<dbReference type="PANTHER" id="PTHR42714:SF2">
    <property type="entry name" value="TRNA MODIFICATION GTPASE GTPBP3, MITOCHONDRIAL"/>
    <property type="match status" value="1"/>
</dbReference>
<organism evidence="9 10">
    <name type="scientific">Gigaspora margarita</name>
    <dbReference type="NCBI Taxonomy" id="4874"/>
    <lineage>
        <taxon>Eukaryota</taxon>
        <taxon>Fungi</taxon>
        <taxon>Fungi incertae sedis</taxon>
        <taxon>Mucoromycota</taxon>
        <taxon>Glomeromycotina</taxon>
        <taxon>Glomeromycetes</taxon>
        <taxon>Diversisporales</taxon>
        <taxon>Gigasporaceae</taxon>
        <taxon>Gigaspora</taxon>
    </lineage>
</organism>
<proteinExistence type="inferred from homology"/>
<feature type="domain" description="MnmE helical" evidence="8">
    <location>
        <begin position="156"/>
        <end position="516"/>
    </location>
</feature>
<dbReference type="CDD" id="cd14858">
    <property type="entry name" value="TrmE_N"/>
    <property type="match status" value="1"/>
</dbReference>
<feature type="domain" description="G" evidence="6">
    <location>
        <begin position="273"/>
        <end position="395"/>
    </location>
</feature>
<evidence type="ECO:0000259" key="6">
    <source>
        <dbReference type="Pfam" id="PF01926"/>
    </source>
</evidence>
<dbReference type="InterPro" id="IPR027368">
    <property type="entry name" value="MnmE_dom2"/>
</dbReference>
<dbReference type="InterPro" id="IPR006073">
    <property type="entry name" value="GTP-bd"/>
</dbReference>
<dbReference type="InterPro" id="IPR031168">
    <property type="entry name" value="G_TrmE"/>
</dbReference>
<dbReference type="InterPro" id="IPR018948">
    <property type="entry name" value="GTP-bd_TrmE_N"/>
</dbReference>
<evidence type="ECO:0000256" key="5">
    <source>
        <dbReference type="RuleBase" id="RU003313"/>
    </source>
</evidence>
<dbReference type="NCBIfam" id="TIGR00450">
    <property type="entry name" value="mnmE_trmE_thdF"/>
    <property type="match status" value="1"/>
</dbReference>
<dbReference type="Pfam" id="PF10396">
    <property type="entry name" value="TrmE_N"/>
    <property type="match status" value="1"/>
</dbReference>
<dbReference type="InterPro" id="IPR027266">
    <property type="entry name" value="TrmE/GcvT-like"/>
</dbReference>
<dbReference type="EMBL" id="CAJVQB010000229">
    <property type="protein sequence ID" value="CAG8476446.1"/>
    <property type="molecule type" value="Genomic_DNA"/>
</dbReference>
<keyword evidence="4 5" id="KW-0342">GTP-binding</keyword>
<reference evidence="9 10" key="1">
    <citation type="submission" date="2021-06" db="EMBL/GenBank/DDBJ databases">
        <authorList>
            <person name="Kallberg Y."/>
            <person name="Tangrot J."/>
            <person name="Rosling A."/>
        </authorList>
    </citation>
    <scope>NUCLEOTIDE SEQUENCE [LARGE SCALE GENOMIC DNA]</scope>
    <source>
        <strain evidence="9 10">120-4 pot B 10/14</strain>
    </source>
</reference>
<evidence type="ECO:0000256" key="1">
    <source>
        <dbReference type="ARBA" id="ARBA00011043"/>
    </source>
</evidence>
<keyword evidence="10" id="KW-1185">Reference proteome</keyword>
<evidence type="ECO:0000313" key="10">
    <source>
        <dbReference type="Proteomes" id="UP000789901"/>
    </source>
</evidence>
<feature type="domain" description="GTP-binding protein TrmE N-terminal" evidence="7">
    <location>
        <begin position="33"/>
        <end position="153"/>
    </location>
</feature>
<evidence type="ECO:0000259" key="7">
    <source>
        <dbReference type="Pfam" id="PF10396"/>
    </source>
</evidence>
<evidence type="ECO:0000259" key="8">
    <source>
        <dbReference type="Pfam" id="PF12631"/>
    </source>
</evidence>
<evidence type="ECO:0000256" key="3">
    <source>
        <dbReference type="ARBA" id="ARBA00022741"/>
    </source>
</evidence>
<dbReference type="CDD" id="cd04164">
    <property type="entry name" value="trmE"/>
    <property type="match status" value="1"/>
</dbReference>
<name>A0ABM8VY66_GIGMA</name>
<dbReference type="Pfam" id="PF12631">
    <property type="entry name" value="MnmE_helical"/>
    <property type="match status" value="1"/>
</dbReference>
<evidence type="ECO:0000313" key="9">
    <source>
        <dbReference type="EMBL" id="CAG8476446.1"/>
    </source>
</evidence>
<protein>
    <submittedName>
        <fullName evidence="9">22257_t:CDS:1</fullName>
    </submittedName>
</protein>
<evidence type="ECO:0000256" key="4">
    <source>
        <dbReference type="ARBA" id="ARBA00023134"/>
    </source>
</evidence>
<gene>
    <name evidence="9" type="ORF">GMARGA_LOCUS1025</name>
</gene>
<dbReference type="HAMAP" id="MF_00379">
    <property type="entry name" value="GTPase_MnmE"/>
    <property type="match status" value="1"/>
</dbReference>
<dbReference type="InterPro" id="IPR025867">
    <property type="entry name" value="MnmE_helical"/>
</dbReference>
<dbReference type="InterPro" id="IPR027417">
    <property type="entry name" value="P-loop_NTPase"/>
</dbReference>
<accession>A0ABM8VY66</accession>
<evidence type="ECO:0000256" key="2">
    <source>
        <dbReference type="ARBA" id="ARBA00022694"/>
    </source>
</evidence>
<dbReference type="Gene3D" id="3.30.1360.120">
    <property type="entry name" value="Probable tRNA modification gtpase trme, domain 1"/>
    <property type="match status" value="1"/>
</dbReference>
<keyword evidence="2 5" id="KW-0819">tRNA processing</keyword>
<dbReference type="SUPFAM" id="SSF116878">
    <property type="entry name" value="TrmE connector domain"/>
    <property type="match status" value="1"/>
</dbReference>
<dbReference type="NCBIfam" id="NF003661">
    <property type="entry name" value="PRK05291.1-3"/>
    <property type="match status" value="1"/>
</dbReference>
<dbReference type="InterPro" id="IPR005225">
    <property type="entry name" value="Small_GTP-bd"/>
</dbReference>
<dbReference type="Pfam" id="PF01926">
    <property type="entry name" value="MMR_HSR1"/>
    <property type="match status" value="1"/>
</dbReference>
<keyword evidence="3 5" id="KW-0547">Nucleotide-binding</keyword>
<dbReference type="Gene3D" id="1.20.120.430">
    <property type="entry name" value="tRNA modification GTPase MnmE domain 2"/>
    <property type="match status" value="1"/>
</dbReference>
<comment type="caution">
    <text evidence="9">The sequence shown here is derived from an EMBL/GenBank/DDBJ whole genome shotgun (WGS) entry which is preliminary data.</text>
</comment>
<dbReference type="Proteomes" id="UP000789901">
    <property type="component" value="Unassembled WGS sequence"/>
</dbReference>
<dbReference type="InterPro" id="IPR004520">
    <property type="entry name" value="GTPase_MnmE"/>
</dbReference>
<dbReference type="NCBIfam" id="TIGR00231">
    <property type="entry name" value="small_GTP"/>
    <property type="match status" value="1"/>
</dbReference>
<dbReference type="PANTHER" id="PTHR42714">
    <property type="entry name" value="TRNA MODIFICATION GTPASE GTPBP3"/>
    <property type="match status" value="1"/>
</dbReference>
<sequence length="519" mass="57710">MSFLTHLCKPASRRILFNGRSQYFNTRLSQQDTIFALSTAQGKAGIAVIRVSGLKASDALISLAPKDLKKPLPTPRKATKRIIVHPTTGEMLDHGLVLWFPGPNSYTGQDVAEFHIHGGISVISGVLDALGSVEGFRHAEQGEFTRRAFDNDKLDLTEIEGLADLLNAETEAQRRQALRQAQGSLKNLYESWRKQLIENIALIEAVIDFSEDENIEDGVFEQGKSFLINIYHGTNYSQIILIAVANVKQVLNMMINHVNDNRRGEILRDGIHVTLFGPPNVGKSSFLNCLAQRQAVIVSSIPGTTRDIIEISLNIGGYPIIIGDTAGLRQSNDIIEIEGIKRAKDRILLADIKMCILSSIEVLKSLNSNDENSFRIINPLINESLDKSTFLILNKSDLLNESELAYLKKAIAKIFPENYICYVSCINGDGIKEFLDIFVSSLKHKYDNSATQVALITQPRHRENLNDCIYGLQSFLAQKDIVLAAEELRYATNALGRITGNVEVDEVLNVIFERFCIGK</sequence>
<dbReference type="Gene3D" id="3.40.50.300">
    <property type="entry name" value="P-loop containing nucleotide triphosphate hydrolases"/>
    <property type="match status" value="1"/>
</dbReference>